<proteinExistence type="predicted"/>
<comment type="caution">
    <text evidence="1">The sequence shown here is derived from an EMBL/GenBank/DDBJ whole genome shotgun (WGS) entry which is preliminary data.</text>
</comment>
<reference evidence="1 2" key="1">
    <citation type="submission" date="2024-05" db="EMBL/GenBank/DDBJ databases">
        <title>Sphingomonas sp. HF-S3 16S ribosomal RNA gene Genome sequencing and assembly.</title>
        <authorList>
            <person name="Lee H."/>
        </authorList>
    </citation>
    <scope>NUCLEOTIDE SEQUENCE [LARGE SCALE GENOMIC DNA]</scope>
    <source>
        <strain evidence="1 2">HF-S3</strain>
    </source>
</reference>
<sequence length="253" mass="27806">MQQLADDFWNFRGSFRIGGILDVGTQMSLIRRANGRFLLLDSYSVSDDDKAGLLALTDNGAAIEAIINVHPFHTLHCQAAHRLVPHARLIGTQRHRDQVPELPWETGVIEDAATQAEFAEDLEFAVPDGLRLVTDDDSVHAASVLVRHRASEIVHVDDTLNVLAAPGLLGRILPQSRLRFHPMLGKALAPGADAADAFAAWARDLARRWDGTPIVCAAHSAVRRLPAQGWRSEVTRALADVEKTLAAHRSRHR</sequence>
<keyword evidence="2" id="KW-1185">Reference proteome</keyword>
<dbReference type="RefSeq" id="WP_346247992.1">
    <property type="nucleotide sequence ID" value="NZ_JBDIZK010000011.1"/>
</dbReference>
<organism evidence="1 2">
    <name type="scientific">Sphingomonas rustica</name>
    <dbReference type="NCBI Taxonomy" id="3103142"/>
    <lineage>
        <taxon>Bacteria</taxon>
        <taxon>Pseudomonadati</taxon>
        <taxon>Pseudomonadota</taxon>
        <taxon>Alphaproteobacteria</taxon>
        <taxon>Sphingomonadales</taxon>
        <taxon>Sphingomonadaceae</taxon>
        <taxon>Sphingomonas</taxon>
    </lineage>
</organism>
<dbReference type="EMBL" id="JBDIZK010000011">
    <property type="protein sequence ID" value="MEN3748948.1"/>
    <property type="molecule type" value="Genomic_DNA"/>
</dbReference>
<evidence type="ECO:0000313" key="2">
    <source>
        <dbReference type="Proteomes" id="UP001427805"/>
    </source>
</evidence>
<protein>
    <recommendedName>
        <fullName evidence="3">MBL fold metallo-hydrolase</fullName>
    </recommendedName>
</protein>
<name>A0ABV0BD40_9SPHN</name>
<accession>A0ABV0BD40</accession>
<dbReference type="Proteomes" id="UP001427805">
    <property type="component" value="Unassembled WGS sequence"/>
</dbReference>
<evidence type="ECO:0008006" key="3">
    <source>
        <dbReference type="Google" id="ProtNLM"/>
    </source>
</evidence>
<gene>
    <name evidence="1" type="ORF">TPR58_17365</name>
</gene>
<dbReference type="SUPFAM" id="SSF56281">
    <property type="entry name" value="Metallo-hydrolase/oxidoreductase"/>
    <property type="match status" value="1"/>
</dbReference>
<evidence type="ECO:0000313" key="1">
    <source>
        <dbReference type="EMBL" id="MEN3748948.1"/>
    </source>
</evidence>
<dbReference type="InterPro" id="IPR036866">
    <property type="entry name" value="RibonucZ/Hydroxyglut_hydro"/>
</dbReference>